<dbReference type="PROSITE" id="PS50297">
    <property type="entry name" value="ANK_REP_REGION"/>
    <property type="match status" value="2"/>
</dbReference>
<keyword evidence="2 3" id="KW-0040">ANK repeat</keyword>
<evidence type="ECO:0000313" key="4">
    <source>
        <dbReference type="EMBL" id="MCY9610060.1"/>
    </source>
</evidence>
<feature type="repeat" description="ANK" evidence="3">
    <location>
        <begin position="1"/>
        <end position="32"/>
    </location>
</feature>
<evidence type="ECO:0000313" key="7">
    <source>
        <dbReference type="Proteomes" id="UP001209276"/>
    </source>
</evidence>
<dbReference type="SUPFAM" id="SSF48403">
    <property type="entry name" value="Ankyrin repeat"/>
    <property type="match status" value="1"/>
</dbReference>
<reference evidence="5 6" key="1">
    <citation type="submission" date="2019-07" db="EMBL/GenBank/DDBJ databases">
        <title>Paenibacillus thiaminolyticus NRRL B-4156.</title>
        <authorList>
            <person name="Hehnly C."/>
            <person name="Zhang L."/>
        </authorList>
    </citation>
    <scope>NUCLEOTIDE SEQUENCE [LARGE SCALE GENOMIC DNA]</scope>
    <source>
        <strain evidence="5 6">NRRL B-4156</strain>
    </source>
</reference>
<dbReference type="Proteomes" id="UP001209276">
    <property type="component" value="Unassembled WGS sequence"/>
</dbReference>
<dbReference type="Pfam" id="PF12796">
    <property type="entry name" value="Ank_2"/>
    <property type="match status" value="2"/>
</dbReference>
<accession>A0AAP9J1Z2</accession>
<dbReference type="EMBL" id="CP041405">
    <property type="protein sequence ID" value="QDM45097.1"/>
    <property type="molecule type" value="Genomic_DNA"/>
</dbReference>
<keyword evidence="7" id="KW-1185">Reference proteome</keyword>
<dbReference type="PANTHER" id="PTHR24180">
    <property type="entry name" value="CYCLIN-DEPENDENT KINASE INHIBITOR 2C-RELATED"/>
    <property type="match status" value="1"/>
</dbReference>
<name>A0AAP9J1Z2_PANTH</name>
<dbReference type="InterPro" id="IPR051637">
    <property type="entry name" value="Ank_repeat_dom-contain_49"/>
</dbReference>
<dbReference type="PRINTS" id="PR01415">
    <property type="entry name" value="ANKYRIN"/>
</dbReference>
<proteinExistence type="predicted"/>
<feature type="repeat" description="ANK" evidence="3">
    <location>
        <begin position="33"/>
        <end position="65"/>
    </location>
</feature>
<sequence>MNNRLIAAAGSGQTDTVRALIREGADVNVKDASGRTAVLAAVHGRHADTVRALIDLGADVNKQDQRRDNPLLHAGAEGLLDMVRLLLEAGADTRRTNRFGGTALIPAAERGHIAVVEELLTHSDVDVNHVNNLGWTALLEAIILSDGGAAHQRIVKLLLDHGADPRIADKDGVTPLEHAAKRHYREIGKLLAEAIARAGKPERRSR</sequence>
<evidence type="ECO:0000256" key="1">
    <source>
        <dbReference type="ARBA" id="ARBA00022737"/>
    </source>
</evidence>
<evidence type="ECO:0000256" key="3">
    <source>
        <dbReference type="PROSITE-ProRule" id="PRU00023"/>
    </source>
</evidence>
<dbReference type="Pfam" id="PF13637">
    <property type="entry name" value="Ank_4"/>
    <property type="match status" value="1"/>
</dbReference>
<dbReference type="EMBL" id="JAMDMM010000048">
    <property type="protein sequence ID" value="MCY9610060.1"/>
    <property type="molecule type" value="Genomic_DNA"/>
</dbReference>
<feature type="repeat" description="ANK" evidence="3">
    <location>
        <begin position="66"/>
        <end position="98"/>
    </location>
</feature>
<evidence type="ECO:0000256" key="2">
    <source>
        <dbReference type="ARBA" id="ARBA00023043"/>
    </source>
</evidence>
<dbReference type="PANTHER" id="PTHR24180:SF45">
    <property type="entry name" value="POLY [ADP-RIBOSE] POLYMERASE TANKYRASE"/>
    <property type="match status" value="1"/>
</dbReference>
<keyword evidence="1" id="KW-0677">Repeat</keyword>
<dbReference type="RefSeq" id="WP_087441084.1">
    <property type="nucleotide sequence ID" value="NZ_CABMNB010000013.1"/>
</dbReference>
<organism evidence="5 6">
    <name type="scientific">Paenibacillus thiaminolyticus</name>
    <name type="common">Bacillus thiaminolyticus</name>
    <dbReference type="NCBI Taxonomy" id="49283"/>
    <lineage>
        <taxon>Bacteria</taxon>
        <taxon>Bacillati</taxon>
        <taxon>Bacillota</taxon>
        <taxon>Bacilli</taxon>
        <taxon>Bacillales</taxon>
        <taxon>Paenibacillaceae</taxon>
        <taxon>Paenibacillus</taxon>
    </lineage>
</organism>
<dbReference type="AlphaFoldDB" id="A0AAP9J1Z2"/>
<dbReference type="InterPro" id="IPR036770">
    <property type="entry name" value="Ankyrin_rpt-contain_sf"/>
</dbReference>
<dbReference type="InterPro" id="IPR002110">
    <property type="entry name" value="Ankyrin_rpt"/>
</dbReference>
<gene>
    <name evidence="5" type="ORF">FLT43_17630</name>
    <name evidence="4" type="ORF">M5W83_23160</name>
</gene>
<evidence type="ECO:0000313" key="6">
    <source>
        <dbReference type="Proteomes" id="UP000315377"/>
    </source>
</evidence>
<reference evidence="4 7" key="2">
    <citation type="submission" date="2022-05" db="EMBL/GenBank/DDBJ databases">
        <title>Genome Sequencing of Bee-Associated Microbes.</title>
        <authorList>
            <person name="Dunlap C."/>
        </authorList>
    </citation>
    <scope>NUCLEOTIDE SEQUENCE [LARGE SCALE GENOMIC DNA]</scope>
    <source>
        <strain evidence="4 7">NRRL B-14613</strain>
    </source>
</reference>
<dbReference type="SMART" id="SM00248">
    <property type="entry name" value="ANK"/>
    <property type="match status" value="6"/>
</dbReference>
<dbReference type="Proteomes" id="UP000315377">
    <property type="component" value="Chromosome"/>
</dbReference>
<dbReference type="PROSITE" id="PS50088">
    <property type="entry name" value="ANK_REPEAT"/>
    <property type="match status" value="4"/>
</dbReference>
<dbReference type="Gene3D" id="1.25.40.20">
    <property type="entry name" value="Ankyrin repeat-containing domain"/>
    <property type="match status" value="2"/>
</dbReference>
<evidence type="ECO:0000313" key="5">
    <source>
        <dbReference type="EMBL" id="QDM45097.1"/>
    </source>
</evidence>
<protein>
    <submittedName>
        <fullName evidence="5">Ankyrin repeat domain-containing protein</fullName>
    </submittedName>
</protein>
<feature type="repeat" description="ANK" evidence="3">
    <location>
        <begin position="133"/>
        <end position="170"/>
    </location>
</feature>
<dbReference type="GeneID" id="76997782"/>